<reference evidence="4" key="1">
    <citation type="submission" date="2022-06" db="EMBL/GenBank/DDBJ databases">
        <title>Genomic Encyclopedia of Archaeal and Bacterial Type Strains, Phase II (KMG-II): from individual species to whole genera.</title>
        <authorList>
            <person name="Goeker M."/>
        </authorList>
    </citation>
    <scope>NUCLEOTIDE SEQUENCE</scope>
    <source>
        <strain evidence="4">DSM 43935</strain>
    </source>
</reference>
<comment type="caution">
    <text evidence="4">The sequence shown here is derived from an EMBL/GenBank/DDBJ whole genome shotgun (WGS) entry which is preliminary data.</text>
</comment>
<feature type="compositionally biased region" description="Basic and acidic residues" evidence="2">
    <location>
        <begin position="189"/>
        <end position="202"/>
    </location>
</feature>
<dbReference type="PANTHER" id="PTHR10884">
    <property type="entry name" value="NADH DEHYDROGENASE UBIQUINONE IRON-SULFUR PROTEIN 3"/>
    <property type="match status" value="1"/>
</dbReference>
<evidence type="ECO:0000313" key="5">
    <source>
        <dbReference type="Proteomes" id="UP001206128"/>
    </source>
</evidence>
<proteinExistence type="inferred from homology"/>
<comment type="similarity">
    <text evidence="1">Belongs to the complex I 30 kDa subunit family.</text>
</comment>
<gene>
    <name evidence="4" type="ORF">LX83_002757</name>
</gene>
<dbReference type="Pfam" id="PF00329">
    <property type="entry name" value="Complex1_30kDa"/>
    <property type="match status" value="1"/>
</dbReference>
<feature type="domain" description="NADH:ubiquinone oxidoreductase 30kDa subunit" evidence="3">
    <location>
        <begin position="30"/>
        <end position="152"/>
    </location>
</feature>
<accession>A0AAE3GGV9</accession>
<dbReference type="SUPFAM" id="SSF143243">
    <property type="entry name" value="Nqo5-like"/>
    <property type="match status" value="1"/>
</dbReference>
<dbReference type="InterPro" id="IPR037232">
    <property type="entry name" value="NADH_quin_OxRdtase_su_C/D-like"/>
</dbReference>
<evidence type="ECO:0000256" key="1">
    <source>
        <dbReference type="ARBA" id="ARBA00007569"/>
    </source>
</evidence>
<evidence type="ECO:0000259" key="3">
    <source>
        <dbReference type="Pfam" id="PF00329"/>
    </source>
</evidence>
<dbReference type="InterPro" id="IPR001268">
    <property type="entry name" value="NADH_UbQ_OxRdtase_30kDa_su"/>
</dbReference>
<dbReference type="PANTHER" id="PTHR10884:SF14">
    <property type="entry name" value="NADH DEHYDROGENASE [UBIQUINONE] IRON-SULFUR PROTEIN 3, MITOCHONDRIAL"/>
    <property type="match status" value="1"/>
</dbReference>
<dbReference type="EMBL" id="JAMTCK010000006">
    <property type="protein sequence ID" value="MCP2165898.1"/>
    <property type="molecule type" value="Genomic_DNA"/>
</dbReference>
<keyword evidence="5" id="KW-1185">Reference proteome</keyword>
<evidence type="ECO:0000313" key="4">
    <source>
        <dbReference type="EMBL" id="MCP2165898.1"/>
    </source>
</evidence>
<organism evidence="4 5">
    <name type="scientific">Goodfellowiella coeruleoviolacea</name>
    <dbReference type="NCBI Taxonomy" id="334858"/>
    <lineage>
        <taxon>Bacteria</taxon>
        <taxon>Bacillati</taxon>
        <taxon>Actinomycetota</taxon>
        <taxon>Actinomycetes</taxon>
        <taxon>Pseudonocardiales</taxon>
        <taxon>Pseudonocardiaceae</taxon>
        <taxon>Goodfellowiella</taxon>
    </lineage>
</organism>
<evidence type="ECO:0000256" key="2">
    <source>
        <dbReference type="SAM" id="MobiDB-lite"/>
    </source>
</evidence>
<dbReference type="Gene3D" id="3.30.460.80">
    <property type="entry name" value="NADH:ubiquinone oxidoreductase, 30kDa subunit"/>
    <property type="match status" value="1"/>
</dbReference>
<name>A0AAE3GGV9_9PSEU</name>
<dbReference type="Proteomes" id="UP001206128">
    <property type="component" value="Unassembled WGS sequence"/>
</dbReference>
<dbReference type="AlphaFoldDB" id="A0AAE3GGV9"/>
<dbReference type="GO" id="GO:0008137">
    <property type="term" value="F:NADH dehydrogenase (ubiquinone) activity"/>
    <property type="evidence" value="ECO:0007669"/>
    <property type="project" value="InterPro"/>
</dbReference>
<feature type="region of interest" description="Disordered" evidence="2">
    <location>
        <begin position="158"/>
        <end position="202"/>
    </location>
</feature>
<sequence length="202" mass="21636">MSPGTAELAERLVEVVPDTTAATAYGQTGVRVPVQHWRAAARAARDALGCVLFDWLGVEDAGRPGASGERFTVLLHVVAPTGARGLLLRTELADGQPLPSVAEVWAGAAWHEREAAEMFGIVLADQPAPARLLLPDSFAGHPLRKDFVLAARVARPWPGRLEPGENQGSAAPSRRRMAPPGVPDPSWGPRRDNDEQENAHDE</sequence>
<dbReference type="RefSeq" id="WP_253771267.1">
    <property type="nucleotide sequence ID" value="NZ_JAMTCK010000006.1"/>
</dbReference>
<protein>
    <submittedName>
        <fullName evidence="4">NADH-quinone oxidoreductase subunit C</fullName>
    </submittedName>
</protein>